<sequence>MLEKEITNKIIKAYYKVYNTLGYGFLEKVYENAMCLELHKQALFCKQQERIKVFYDGKQVGEYFADIIVENRVIIELKAAENLCYEHECQLINYLKATNIEVGLLLNFGKEPQFRRKIFTNDRKQNSDDADKTNEHG</sequence>
<comment type="caution">
    <text evidence="1">The sequence shown here is derived from an EMBL/GenBank/DDBJ whole genome shotgun (WGS) entry which is preliminary data.</text>
</comment>
<accession>A0A2N3HRM8</accession>
<dbReference type="AlphaFoldDB" id="A0A2N3HRM8"/>
<dbReference type="OrthoDB" id="9806869at2"/>
<gene>
    <name evidence="1" type="ORF">BZG02_18485</name>
</gene>
<dbReference type="Pfam" id="PF13366">
    <property type="entry name" value="PDDEXK_3"/>
    <property type="match status" value="1"/>
</dbReference>
<name>A0A2N3HRM8_9BACT</name>
<dbReference type="RefSeq" id="WP_101263240.1">
    <property type="nucleotide sequence ID" value="NZ_MVDD01000022.1"/>
</dbReference>
<dbReference type="InterPro" id="IPR026350">
    <property type="entry name" value="GxxExxY"/>
</dbReference>
<evidence type="ECO:0000313" key="2">
    <source>
        <dbReference type="Proteomes" id="UP000233535"/>
    </source>
</evidence>
<evidence type="ECO:0000313" key="1">
    <source>
        <dbReference type="EMBL" id="PKQ60710.1"/>
    </source>
</evidence>
<reference evidence="1 2" key="1">
    <citation type="journal article" date="2017" name="Front. Microbiol.">
        <title>Labilibaculum manganireducens gen. nov., sp. nov. and Labilibaculum filiforme sp. nov., Novel Bacteroidetes Isolated from Subsurface Sediments of the Baltic Sea.</title>
        <authorList>
            <person name="Vandieken V."/>
            <person name="Marshall I.P."/>
            <person name="Niemann H."/>
            <person name="Engelen B."/>
            <person name="Cypionka H."/>
        </authorList>
    </citation>
    <scope>NUCLEOTIDE SEQUENCE [LARGE SCALE GENOMIC DNA]</scope>
    <source>
        <strain evidence="1 2">59.16B</strain>
    </source>
</reference>
<dbReference type="Proteomes" id="UP000233535">
    <property type="component" value="Unassembled WGS sequence"/>
</dbReference>
<dbReference type="EMBL" id="MVDD01000022">
    <property type="protein sequence ID" value="PKQ60710.1"/>
    <property type="molecule type" value="Genomic_DNA"/>
</dbReference>
<dbReference type="NCBIfam" id="TIGR04256">
    <property type="entry name" value="GxxExxY"/>
    <property type="match status" value="1"/>
</dbReference>
<protein>
    <submittedName>
        <fullName evidence="1">GxxExxY protein</fullName>
    </submittedName>
</protein>
<proteinExistence type="predicted"/>
<keyword evidence="2" id="KW-1185">Reference proteome</keyword>
<organism evidence="1 2">
    <name type="scientific">Labilibaculum filiforme</name>
    <dbReference type="NCBI Taxonomy" id="1940526"/>
    <lineage>
        <taxon>Bacteria</taxon>
        <taxon>Pseudomonadati</taxon>
        <taxon>Bacteroidota</taxon>
        <taxon>Bacteroidia</taxon>
        <taxon>Marinilabiliales</taxon>
        <taxon>Marinifilaceae</taxon>
        <taxon>Labilibaculum</taxon>
    </lineage>
</organism>